<keyword evidence="2" id="KW-1185">Reference proteome</keyword>
<reference evidence="1" key="1">
    <citation type="submission" date="2018-11" db="EMBL/GenBank/DDBJ databases">
        <authorList>
            <consortium name="Pathogen Informatics"/>
        </authorList>
    </citation>
    <scope>NUCLEOTIDE SEQUENCE</scope>
</reference>
<name>A0A3S5A5L6_9PLAT</name>
<proteinExistence type="predicted"/>
<sequence>MVSPSRPEQFELTINSTVATTPATVVHPAHSVCSPPASDPLSNLALLPVVNHHAPPLAEIPWRLISLEAIFKIPYQLMQLQVEDLPHRFDDPRLRGHLTAAALRPLPLSSVILGTTQTTTVVNTTPSGTFGISPPPEIGLGENLSSCIDLTISNSIAGDPRVKKASKYDATELNASGETFSDPLPVQIGPTSEFALPNDRQLQQQTLKNRQEQMPLTRIDCQEHLEPRIAQHQVPLSAHTEILQSSPYPTTQPTGNESRRPFKLQLNEMANVFPGALKRSVIKT</sequence>
<feature type="non-terminal residue" evidence="1">
    <location>
        <position position="1"/>
    </location>
</feature>
<comment type="caution">
    <text evidence="1">The sequence shown here is derived from an EMBL/GenBank/DDBJ whole genome shotgun (WGS) entry which is preliminary data.</text>
</comment>
<dbReference type="Proteomes" id="UP000784294">
    <property type="component" value="Unassembled WGS sequence"/>
</dbReference>
<dbReference type="EMBL" id="CAAALY010093534">
    <property type="protein sequence ID" value="VEL28247.1"/>
    <property type="molecule type" value="Genomic_DNA"/>
</dbReference>
<evidence type="ECO:0000313" key="1">
    <source>
        <dbReference type="EMBL" id="VEL28247.1"/>
    </source>
</evidence>
<protein>
    <submittedName>
        <fullName evidence="1">Uncharacterized protein</fullName>
    </submittedName>
</protein>
<dbReference type="AlphaFoldDB" id="A0A3S5A5L6"/>
<accession>A0A3S5A5L6</accession>
<evidence type="ECO:0000313" key="2">
    <source>
        <dbReference type="Proteomes" id="UP000784294"/>
    </source>
</evidence>
<organism evidence="1 2">
    <name type="scientific">Protopolystoma xenopodis</name>
    <dbReference type="NCBI Taxonomy" id="117903"/>
    <lineage>
        <taxon>Eukaryota</taxon>
        <taxon>Metazoa</taxon>
        <taxon>Spiralia</taxon>
        <taxon>Lophotrochozoa</taxon>
        <taxon>Platyhelminthes</taxon>
        <taxon>Monogenea</taxon>
        <taxon>Polyopisthocotylea</taxon>
        <taxon>Polystomatidea</taxon>
        <taxon>Polystomatidae</taxon>
        <taxon>Protopolystoma</taxon>
    </lineage>
</organism>
<dbReference type="OrthoDB" id="6276381at2759"/>
<gene>
    <name evidence="1" type="ORF">PXEA_LOCUS21687</name>
</gene>